<dbReference type="GO" id="GO:0005886">
    <property type="term" value="C:plasma membrane"/>
    <property type="evidence" value="ECO:0007669"/>
    <property type="project" value="UniProtKB-SubCell"/>
</dbReference>
<feature type="transmembrane region" description="Helical" evidence="8">
    <location>
        <begin position="343"/>
        <end position="360"/>
    </location>
</feature>
<feature type="transmembrane region" description="Helical" evidence="8">
    <location>
        <begin position="245"/>
        <end position="264"/>
    </location>
</feature>
<evidence type="ECO:0000313" key="9">
    <source>
        <dbReference type="EMBL" id="ADW69649.1"/>
    </source>
</evidence>
<accession>E8WWI5</accession>
<dbReference type="Proteomes" id="UP000000343">
    <property type="component" value="Chromosome"/>
</dbReference>
<evidence type="ECO:0000256" key="6">
    <source>
        <dbReference type="ARBA" id="ARBA00023136"/>
    </source>
</evidence>
<feature type="transmembrane region" description="Helical" evidence="8">
    <location>
        <begin position="166"/>
        <end position="187"/>
    </location>
</feature>
<feature type="transmembrane region" description="Helical" evidence="8">
    <location>
        <begin position="87"/>
        <end position="106"/>
    </location>
</feature>
<keyword evidence="10" id="KW-1185">Reference proteome</keyword>
<keyword evidence="5 8" id="KW-1133">Transmembrane helix</keyword>
<dbReference type="Pfam" id="PF09594">
    <property type="entry name" value="GT87"/>
    <property type="match status" value="1"/>
</dbReference>
<evidence type="ECO:0000256" key="8">
    <source>
        <dbReference type="SAM" id="Phobius"/>
    </source>
</evidence>
<keyword evidence="6 8" id="KW-0472">Membrane</keyword>
<dbReference type="GO" id="GO:0016758">
    <property type="term" value="F:hexosyltransferase activity"/>
    <property type="evidence" value="ECO:0007669"/>
    <property type="project" value="InterPro"/>
</dbReference>
<feature type="transmembrane region" description="Helical" evidence="8">
    <location>
        <begin position="366"/>
        <end position="385"/>
    </location>
</feature>
<feature type="transmembrane region" description="Helical" evidence="8">
    <location>
        <begin position="194"/>
        <end position="213"/>
    </location>
</feature>
<evidence type="ECO:0000256" key="3">
    <source>
        <dbReference type="ARBA" id="ARBA00022679"/>
    </source>
</evidence>
<dbReference type="PaxDb" id="1198114-AciX9_2624"/>
<evidence type="ECO:0008006" key="11">
    <source>
        <dbReference type="Google" id="ProtNLM"/>
    </source>
</evidence>
<reference evidence="10" key="1">
    <citation type="submission" date="2011-01" db="EMBL/GenBank/DDBJ databases">
        <title>Complete sequence of chromosome of Acidobacterium sp. MP5ACTX9.</title>
        <authorList>
            <consortium name="US DOE Joint Genome Institute"/>
            <person name="Lucas S."/>
            <person name="Copeland A."/>
            <person name="Lapidus A."/>
            <person name="Cheng J.-F."/>
            <person name="Goodwin L."/>
            <person name="Pitluck S."/>
            <person name="Teshima H."/>
            <person name="Detter J.C."/>
            <person name="Han C."/>
            <person name="Tapia R."/>
            <person name="Land M."/>
            <person name="Hauser L."/>
            <person name="Kyrpides N."/>
            <person name="Ivanova N."/>
            <person name="Ovchinnikova G."/>
            <person name="Pagani I."/>
            <person name="Rawat S.R."/>
            <person name="Mannisto M."/>
            <person name="Haggblom M.M."/>
            <person name="Woyke T."/>
        </authorList>
    </citation>
    <scope>NUCLEOTIDE SEQUENCE [LARGE SCALE GENOMIC DNA]</scope>
    <source>
        <strain evidence="10">MP5ACTX9</strain>
    </source>
</reference>
<keyword evidence="3" id="KW-0808">Transferase</keyword>
<evidence type="ECO:0000256" key="4">
    <source>
        <dbReference type="ARBA" id="ARBA00022692"/>
    </source>
</evidence>
<protein>
    <recommendedName>
        <fullName evidence="11">DUF2029 domain-containing protein</fullName>
    </recommendedName>
</protein>
<keyword evidence="2" id="KW-1003">Cell membrane</keyword>
<comment type="similarity">
    <text evidence="7">Belongs to the glycosyltransferase 87 family.</text>
</comment>
<proteinExistence type="inferred from homology"/>
<organism evidence="10">
    <name type="scientific">Granulicella tundricola (strain ATCC BAA-1859 / DSM 23138 / MP5ACTX9)</name>
    <dbReference type="NCBI Taxonomy" id="1198114"/>
    <lineage>
        <taxon>Bacteria</taxon>
        <taxon>Pseudomonadati</taxon>
        <taxon>Acidobacteriota</taxon>
        <taxon>Terriglobia</taxon>
        <taxon>Terriglobales</taxon>
        <taxon>Acidobacteriaceae</taxon>
        <taxon>Granulicella</taxon>
    </lineage>
</organism>
<evidence type="ECO:0000256" key="7">
    <source>
        <dbReference type="ARBA" id="ARBA00024033"/>
    </source>
</evidence>
<dbReference type="InterPro" id="IPR018584">
    <property type="entry name" value="GT87"/>
</dbReference>
<feature type="transmembrane region" description="Helical" evidence="8">
    <location>
        <begin position="271"/>
        <end position="290"/>
    </location>
</feature>
<sequence>MRVFWAGSVGMFLLTWLRGWLEARAGVPRNGWDPLDEPLFGDLLEYVPTLKLVHTSAFWGNPVTSPVAYPPFGAVLFRGLYLGGHPVAVYVVIAALAAGVVVWGVVRALRAEGIGWATAILFPVTVGLVSFPIRGLVERGNVELLLWIFAATGSWLYVRGRNDGAAVLWGLAAGVKLYPVIFLALLLPRRAWRAFGVGVGTFVGATVASMIYLGPTVGEAWRGSLKNVFGYQGIRVAEWSLHELVANHSFFGLVKFVATLMGVAPGRLTGPYYLCGAVLFAVVFFGRVWRLPVANQLLMVSLFMVMLPPISYFYTLVHLYAPFVVLMLVAVRAERLGVKVPGLGGALVLFVPVFGSAALMTARTVYVFGGLVQAVVLAVLFWCSVRYRFEVVDEG</sequence>
<feature type="transmembrane region" description="Helical" evidence="8">
    <location>
        <begin position="310"/>
        <end position="331"/>
    </location>
</feature>
<evidence type="ECO:0000256" key="1">
    <source>
        <dbReference type="ARBA" id="ARBA00004651"/>
    </source>
</evidence>
<evidence type="ECO:0000313" key="10">
    <source>
        <dbReference type="Proteomes" id="UP000000343"/>
    </source>
</evidence>
<dbReference type="KEGG" id="acm:AciX9_2624"/>
<comment type="subcellular location">
    <subcellularLocation>
        <location evidence="1">Cell membrane</location>
        <topology evidence="1">Multi-pass membrane protein</topology>
    </subcellularLocation>
</comment>
<evidence type="ECO:0000256" key="2">
    <source>
        <dbReference type="ARBA" id="ARBA00022475"/>
    </source>
</evidence>
<feature type="transmembrane region" description="Helical" evidence="8">
    <location>
        <begin position="113"/>
        <end position="133"/>
    </location>
</feature>
<dbReference type="EMBL" id="CP002480">
    <property type="protein sequence ID" value="ADW69649.1"/>
    <property type="molecule type" value="Genomic_DNA"/>
</dbReference>
<name>E8WWI5_GRATM</name>
<dbReference type="STRING" id="1198114.AciX9_2624"/>
<evidence type="ECO:0000256" key="5">
    <source>
        <dbReference type="ARBA" id="ARBA00022989"/>
    </source>
</evidence>
<keyword evidence="4 8" id="KW-0812">Transmembrane</keyword>
<dbReference type="eggNOG" id="ENOG5033U05">
    <property type="taxonomic scope" value="Bacteria"/>
</dbReference>
<gene>
    <name evidence="9" type="ordered locus">AciX9_2624</name>
</gene>
<dbReference type="HOGENOM" id="CLU_650410_0_0_0"/>
<dbReference type="AlphaFoldDB" id="E8WWI5"/>